<proteinExistence type="predicted"/>
<keyword evidence="3" id="KW-1185">Reference proteome</keyword>
<accession>A0A7T8K0Z6</accession>
<dbReference type="Proteomes" id="UP000595437">
    <property type="component" value="Chromosome 10"/>
</dbReference>
<protein>
    <submittedName>
        <fullName evidence="2">Uncharacterized protein</fullName>
    </submittedName>
</protein>
<reference evidence="3" key="1">
    <citation type="submission" date="2021-01" db="EMBL/GenBank/DDBJ databases">
        <title>Caligus Genome Assembly.</title>
        <authorList>
            <person name="Gallardo-Escarate C."/>
        </authorList>
    </citation>
    <scope>NUCLEOTIDE SEQUENCE [LARGE SCALE GENOMIC DNA]</scope>
</reference>
<evidence type="ECO:0000256" key="1">
    <source>
        <dbReference type="SAM" id="MobiDB-lite"/>
    </source>
</evidence>
<dbReference type="EMBL" id="CP045899">
    <property type="protein sequence ID" value="QQP40945.1"/>
    <property type="molecule type" value="Genomic_DNA"/>
</dbReference>
<evidence type="ECO:0000313" key="2">
    <source>
        <dbReference type="EMBL" id="QQP40945.1"/>
    </source>
</evidence>
<feature type="compositionally biased region" description="Low complexity" evidence="1">
    <location>
        <begin position="42"/>
        <end position="66"/>
    </location>
</feature>
<name>A0A7T8K0Z6_CALRO</name>
<evidence type="ECO:0000313" key="3">
    <source>
        <dbReference type="Proteomes" id="UP000595437"/>
    </source>
</evidence>
<feature type="region of interest" description="Disordered" evidence="1">
    <location>
        <begin position="25"/>
        <end position="90"/>
    </location>
</feature>
<sequence length="90" mass="9437">MSNCEVAPHPWGSLCLPWATQNALLEGSSPSNKTHSPTSFYSAAPSQAPSSKSPRPSRRPPTSSNSCKPESRPLSGHAQVHASILSGGTR</sequence>
<organism evidence="2 3">
    <name type="scientific">Caligus rogercresseyi</name>
    <name type="common">Sea louse</name>
    <dbReference type="NCBI Taxonomy" id="217165"/>
    <lineage>
        <taxon>Eukaryota</taxon>
        <taxon>Metazoa</taxon>
        <taxon>Ecdysozoa</taxon>
        <taxon>Arthropoda</taxon>
        <taxon>Crustacea</taxon>
        <taxon>Multicrustacea</taxon>
        <taxon>Hexanauplia</taxon>
        <taxon>Copepoda</taxon>
        <taxon>Siphonostomatoida</taxon>
        <taxon>Caligidae</taxon>
        <taxon>Caligus</taxon>
    </lineage>
</organism>
<dbReference type="AlphaFoldDB" id="A0A7T8K0Z6"/>
<feature type="compositionally biased region" description="Polar residues" evidence="1">
    <location>
        <begin position="25"/>
        <end position="41"/>
    </location>
</feature>
<gene>
    <name evidence="2" type="ORF">FKW44_015165</name>
</gene>